<dbReference type="SMART" id="SM00066">
    <property type="entry name" value="GAL4"/>
    <property type="match status" value="1"/>
</dbReference>
<dbReference type="Gene3D" id="4.10.240.10">
    <property type="entry name" value="Zn(2)-C6 fungal-type DNA-binding domain"/>
    <property type="match status" value="1"/>
</dbReference>
<dbReference type="Pfam" id="PF04082">
    <property type="entry name" value="Fungal_trans"/>
    <property type="match status" value="1"/>
</dbReference>
<name>A0A2V1DT64_9PLEO</name>
<evidence type="ECO:0000256" key="3">
    <source>
        <dbReference type="SAM" id="Coils"/>
    </source>
</evidence>
<dbReference type="GO" id="GO:0003677">
    <property type="term" value="F:DNA binding"/>
    <property type="evidence" value="ECO:0007669"/>
    <property type="project" value="InterPro"/>
</dbReference>
<dbReference type="InterPro" id="IPR001138">
    <property type="entry name" value="Zn2Cys6_DnaBD"/>
</dbReference>
<dbReference type="OrthoDB" id="426882at2759"/>
<keyword evidence="3" id="KW-0175">Coiled coil</keyword>
<protein>
    <recommendedName>
        <fullName evidence="4">Zn(2)-C6 fungal-type domain-containing protein</fullName>
    </recommendedName>
</protein>
<dbReference type="PRINTS" id="PR00755">
    <property type="entry name" value="AFLATOXINBRP"/>
</dbReference>
<sequence>MSAPLRPLLPAVPRAERVQLFVQPRDQQKRKKIPNACEPCRVQKSKCSGEQPTCSACTKRGTECRYFQSEARKARQKYDDLKQRRSDHEELLTLMRTLPEQDAANLFLRVRAGGDITTIVNHVKDGNLLLQLQLVPESRFRYELPYSKSMPEFLRVPGNTYLESLVYEAASLGSLRGQAQSSLGSSASSSISANSGTNEYQSAYLKPYHVAEPYEPLLGSVQPSNWTSISKDDNLMTMLLRAYFKHEYHCFAVLNKDYFLQDMANGATECCSSLLVNALLAYSCFCYDKFPNRSHYWDPSSLGYLFFAEAKRLWEIKITKGKYSDLPTIQAAWAINCVYVLCGLDKIGKVYRDQGVAMAHGLGLFSGNEHVAPQRLRDARNFTAWALFNFETLVSWEMFTAPSISSPPKTPLPNPLQDSKWYSEVWYKYPLNTSIFPMRFGSVFEATSRFRIILNDITKLRVEMGGKYTAAQAHGFGSRLMAWYADMPPMLSPKNIVLPAHFMLHIEYFTIVFALYQPFTSSKSWPYHPTPTQIVAEADRSIQTLLRLYYLRHGFETMDTYIMSPLAKIGFMALQIIAENNHPHDITETRSTLFLAAKGLRDQARNNYLALILYRVLKSQMGPEEGKILQKLVHDAGEEDKEEDQKLKDVQAQWMPSIVLFEEEQNERRLTRLVEKLEIGAENEVGVAVE</sequence>
<proteinExistence type="predicted"/>
<evidence type="ECO:0000313" key="5">
    <source>
        <dbReference type="EMBL" id="PVI01196.1"/>
    </source>
</evidence>
<dbReference type="GO" id="GO:0006351">
    <property type="term" value="P:DNA-templated transcription"/>
    <property type="evidence" value="ECO:0007669"/>
    <property type="project" value="InterPro"/>
</dbReference>
<dbReference type="InterPro" id="IPR036864">
    <property type="entry name" value="Zn2-C6_fun-type_DNA-bd_sf"/>
</dbReference>
<evidence type="ECO:0000256" key="1">
    <source>
        <dbReference type="ARBA" id="ARBA00022723"/>
    </source>
</evidence>
<dbReference type="AlphaFoldDB" id="A0A2V1DT64"/>
<dbReference type="CDD" id="cd12148">
    <property type="entry name" value="fungal_TF_MHR"/>
    <property type="match status" value="1"/>
</dbReference>
<dbReference type="PROSITE" id="PS50048">
    <property type="entry name" value="ZN2_CY6_FUNGAL_2"/>
    <property type="match status" value="1"/>
</dbReference>
<dbReference type="STRING" id="97972.A0A2V1DT64"/>
<dbReference type="PROSITE" id="PS00463">
    <property type="entry name" value="ZN2_CY6_FUNGAL_1"/>
    <property type="match status" value="1"/>
</dbReference>
<dbReference type="Pfam" id="PF00172">
    <property type="entry name" value="Zn_clus"/>
    <property type="match status" value="1"/>
</dbReference>
<dbReference type="SUPFAM" id="SSF57701">
    <property type="entry name" value="Zn2/Cys6 DNA-binding domain"/>
    <property type="match status" value="1"/>
</dbReference>
<dbReference type="InterPro" id="IPR053187">
    <property type="entry name" value="Notoamide_regulator"/>
</dbReference>
<keyword evidence="1" id="KW-0479">Metal-binding</keyword>
<organism evidence="5 6">
    <name type="scientific">Periconia macrospinosa</name>
    <dbReference type="NCBI Taxonomy" id="97972"/>
    <lineage>
        <taxon>Eukaryota</taxon>
        <taxon>Fungi</taxon>
        <taxon>Dikarya</taxon>
        <taxon>Ascomycota</taxon>
        <taxon>Pezizomycotina</taxon>
        <taxon>Dothideomycetes</taxon>
        <taxon>Pleosporomycetidae</taxon>
        <taxon>Pleosporales</taxon>
        <taxon>Massarineae</taxon>
        <taxon>Periconiaceae</taxon>
        <taxon>Periconia</taxon>
    </lineage>
</organism>
<gene>
    <name evidence="5" type="ORF">DM02DRAFT_717996</name>
</gene>
<dbReference type="InterPro" id="IPR007219">
    <property type="entry name" value="XnlR_reg_dom"/>
</dbReference>
<keyword evidence="2" id="KW-0539">Nucleus</keyword>
<dbReference type="Proteomes" id="UP000244855">
    <property type="component" value="Unassembled WGS sequence"/>
</dbReference>
<feature type="domain" description="Zn(2)-C6 fungal-type" evidence="4">
    <location>
        <begin position="36"/>
        <end position="66"/>
    </location>
</feature>
<dbReference type="GO" id="GO:0000981">
    <property type="term" value="F:DNA-binding transcription factor activity, RNA polymerase II-specific"/>
    <property type="evidence" value="ECO:0007669"/>
    <property type="project" value="InterPro"/>
</dbReference>
<dbReference type="PANTHER" id="PTHR47256:SF1">
    <property type="entry name" value="ZN(II)2CYS6 TRANSCRIPTION FACTOR (EUROFUNG)"/>
    <property type="match status" value="1"/>
</dbReference>
<dbReference type="EMBL" id="KZ805361">
    <property type="protein sequence ID" value="PVI01196.1"/>
    <property type="molecule type" value="Genomic_DNA"/>
</dbReference>
<keyword evidence="6" id="KW-1185">Reference proteome</keyword>
<dbReference type="GO" id="GO:0008270">
    <property type="term" value="F:zinc ion binding"/>
    <property type="evidence" value="ECO:0007669"/>
    <property type="project" value="InterPro"/>
</dbReference>
<evidence type="ECO:0000256" key="2">
    <source>
        <dbReference type="ARBA" id="ARBA00023242"/>
    </source>
</evidence>
<dbReference type="PANTHER" id="PTHR47256">
    <property type="entry name" value="ZN(II)2CYS6 TRANSCRIPTION FACTOR (EUROFUNG)-RELATED"/>
    <property type="match status" value="1"/>
</dbReference>
<feature type="coiled-coil region" evidence="3">
    <location>
        <begin position="64"/>
        <end position="91"/>
    </location>
</feature>
<dbReference type="CDD" id="cd00067">
    <property type="entry name" value="GAL4"/>
    <property type="match status" value="1"/>
</dbReference>
<evidence type="ECO:0000313" key="6">
    <source>
        <dbReference type="Proteomes" id="UP000244855"/>
    </source>
</evidence>
<reference evidence="5 6" key="1">
    <citation type="journal article" date="2018" name="Sci. Rep.">
        <title>Comparative genomics provides insights into the lifestyle and reveals functional heterogeneity of dark septate endophytic fungi.</title>
        <authorList>
            <person name="Knapp D.G."/>
            <person name="Nemeth J.B."/>
            <person name="Barry K."/>
            <person name="Hainaut M."/>
            <person name="Henrissat B."/>
            <person name="Johnson J."/>
            <person name="Kuo A."/>
            <person name="Lim J.H.P."/>
            <person name="Lipzen A."/>
            <person name="Nolan M."/>
            <person name="Ohm R.A."/>
            <person name="Tamas L."/>
            <person name="Grigoriev I.V."/>
            <person name="Spatafora J.W."/>
            <person name="Nagy L.G."/>
            <person name="Kovacs G.M."/>
        </authorList>
    </citation>
    <scope>NUCLEOTIDE SEQUENCE [LARGE SCALE GENOMIC DNA]</scope>
    <source>
        <strain evidence="5 6">DSE2036</strain>
    </source>
</reference>
<accession>A0A2V1DT64</accession>
<evidence type="ECO:0000259" key="4">
    <source>
        <dbReference type="PROSITE" id="PS50048"/>
    </source>
</evidence>